<evidence type="ECO:0000256" key="1">
    <source>
        <dbReference type="ARBA" id="ARBA00010815"/>
    </source>
</evidence>
<evidence type="ECO:0000256" key="5">
    <source>
        <dbReference type="ARBA" id="ARBA00023098"/>
    </source>
</evidence>
<gene>
    <name evidence="7" type="ORF">NE536_14755</name>
</gene>
<evidence type="ECO:0000313" key="7">
    <source>
        <dbReference type="EMBL" id="MCT7946619.1"/>
    </source>
</evidence>
<dbReference type="GO" id="GO:0032259">
    <property type="term" value="P:methylation"/>
    <property type="evidence" value="ECO:0007669"/>
    <property type="project" value="UniProtKB-KW"/>
</dbReference>
<dbReference type="AlphaFoldDB" id="A0A9X2WWP9"/>
<protein>
    <submittedName>
        <fullName evidence="7">Cyclopropane-fatty-acyl-phospholipid synthase family protein</fullName>
    </submittedName>
</protein>
<dbReference type="Proteomes" id="UP001155604">
    <property type="component" value="Unassembled WGS sequence"/>
</dbReference>
<keyword evidence="5" id="KW-0443">Lipid metabolism</keyword>
<dbReference type="EMBL" id="JAMTCC010000025">
    <property type="protein sequence ID" value="MCT7946619.1"/>
    <property type="molecule type" value="Genomic_DNA"/>
</dbReference>
<dbReference type="Pfam" id="PF02353">
    <property type="entry name" value="CMAS"/>
    <property type="match status" value="1"/>
</dbReference>
<evidence type="ECO:0000256" key="3">
    <source>
        <dbReference type="ARBA" id="ARBA00022679"/>
    </source>
</evidence>
<dbReference type="InterPro" id="IPR029063">
    <property type="entry name" value="SAM-dependent_MTases_sf"/>
</dbReference>
<evidence type="ECO:0000256" key="6">
    <source>
        <dbReference type="PIRSR" id="PIRSR003085-1"/>
    </source>
</evidence>
<evidence type="ECO:0000313" key="8">
    <source>
        <dbReference type="Proteomes" id="UP001155604"/>
    </source>
</evidence>
<keyword evidence="4" id="KW-0949">S-adenosyl-L-methionine</keyword>
<dbReference type="PANTHER" id="PTHR43667">
    <property type="entry name" value="CYCLOPROPANE-FATTY-ACYL-PHOSPHOLIPID SYNTHASE"/>
    <property type="match status" value="1"/>
</dbReference>
<dbReference type="Gene3D" id="3.40.50.150">
    <property type="entry name" value="Vaccinia Virus protein VP39"/>
    <property type="match status" value="1"/>
</dbReference>
<dbReference type="RefSeq" id="WP_261273149.1">
    <property type="nucleotide sequence ID" value="NZ_JAMTCC010000025.1"/>
</dbReference>
<sequence length="428" mass="48311">MENTASQTSVATEKLPDSIARKVLLKALESLPHGCLTLVEGDKSYRFGESHTDLHATLVVKHPSFYRQIMLSGSIGAGEAYIQGHWTSPDLTKVVQLFARNLALLDRIEAKFSWLTGTINRVKHVLNRNSQEGSKRNILAHYDLGNAMYEQFLDREMLYSSALYPHEEASLQEAQLFKLMTICERLDLQPGQTLLEIGTGWGALAIYAAKHYGVHVTTTTISDAQYAYAKARVESEGLSDKVTLLTEDYRNLTGEYDRVVSIEMIEAVGHEYLPGFFKKLESLLKPHGRMLLQAITIADQRYDSYRKSVDFIQRYIFPGGCLPSVSQMVGHIAKQTDMVVWSLNDMGLDYAKTLRHWHENFDHAVGEIQTLGYGEDFIRMWKFYLSYCEGGFLERTTSTVHLVAVRPDYRVLGNSQPSLAVPAATRLD</sequence>
<keyword evidence="3" id="KW-0808">Transferase</keyword>
<accession>A0A9X2WWP9</accession>
<name>A0A9X2WWP9_9GAMM</name>
<dbReference type="GO" id="GO:0008168">
    <property type="term" value="F:methyltransferase activity"/>
    <property type="evidence" value="ECO:0007669"/>
    <property type="project" value="UniProtKB-KW"/>
</dbReference>
<reference evidence="7" key="1">
    <citation type="journal article" date="2023" name="Int. J. Syst. Evol. Microbiol.">
        <title>&lt;i&gt;Shewanella septentrionalis&lt;/i&gt; sp. nov. and &lt;i&gt;Shewanella holmiensis&lt;/i&gt; sp. nov., isolated from Baltic Sea water and sediments.</title>
        <authorList>
            <person name="Martin-Rodriguez A.J."/>
            <person name="Thorell K."/>
            <person name="Joffre E."/>
            <person name="Jensie-Markopoulos S."/>
            <person name="Moore E.R.B."/>
            <person name="Sjoling A."/>
        </authorList>
    </citation>
    <scope>NUCLEOTIDE SEQUENCE</scope>
    <source>
        <strain evidence="7">SP1W3</strain>
    </source>
</reference>
<dbReference type="CDD" id="cd02440">
    <property type="entry name" value="AdoMet_MTases"/>
    <property type="match status" value="1"/>
</dbReference>
<dbReference type="PIRSF" id="PIRSF003085">
    <property type="entry name" value="CMAS"/>
    <property type="match status" value="1"/>
</dbReference>
<keyword evidence="8" id="KW-1185">Reference proteome</keyword>
<dbReference type="InterPro" id="IPR003333">
    <property type="entry name" value="CMAS"/>
</dbReference>
<dbReference type="PANTHER" id="PTHR43667:SF2">
    <property type="entry name" value="FATTY ACID C-METHYL TRANSFERASE"/>
    <property type="match status" value="1"/>
</dbReference>
<keyword evidence="2" id="KW-0489">Methyltransferase</keyword>
<feature type="active site" evidence="6">
    <location>
        <position position="388"/>
    </location>
</feature>
<proteinExistence type="inferred from homology"/>
<organism evidence="7 8">
    <name type="scientific">Shewanella septentrionalis</name>
    <dbReference type="NCBI Taxonomy" id="2952223"/>
    <lineage>
        <taxon>Bacteria</taxon>
        <taxon>Pseudomonadati</taxon>
        <taxon>Pseudomonadota</taxon>
        <taxon>Gammaproteobacteria</taxon>
        <taxon>Alteromonadales</taxon>
        <taxon>Shewanellaceae</taxon>
        <taxon>Shewanella</taxon>
    </lineage>
</organism>
<dbReference type="GO" id="GO:0008610">
    <property type="term" value="P:lipid biosynthetic process"/>
    <property type="evidence" value="ECO:0007669"/>
    <property type="project" value="InterPro"/>
</dbReference>
<dbReference type="SUPFAM" id="SSF53335">
    <property type="entry name" value="S-adenosyl-L-methionine-dependent methyltransferases"/>
    <property type="match status" value="1"/>
</dbReference>
<evidence type="ECO:0000256" key="4">
    <source>
        <dbReference type="ARBA" id="ARBA00022691"/>
    </source>
</evidence>
<dbReference type="InterPro" id="IPR050723">
    <property type="entry name" value="CFA/CMAS"/>
</dbReference>
<comment type="similarity">
    <text evidence="1">Belongs to the CFA/CMAS family.</text>
</comment>
<evidence type="ECO:0000256" key="2">
    <source>
        <dbReference type="ARBA" id="ARBA00022603"/>
    </source>
</evidence>
<comment type="caution">
    <text evidence="7">The sequence shown here is derived from an EMBL/GenBank/DDBJ whole genome shotgun (WGS) entry which is preliminary data.</text>
</comment>